<dbReference type="Pfam" id="PF00240">
    <property type="entry name" value="ubiquitin"/>
    <property type="match status" value="1"/>
</dbReference>
<dbReference type="PANTHER" id="PTHR12943:SF27">
    <property type="entry name" value="HOMOCYSTEINE-INDUCED ENDOPLASMIC RETICULUM PROTEIN, ISOFORM A"/>
    <property type="match status" value="1"/>
</dbReference>
<evidence type="ECO:0000256" key="1">
    <source>
        <dbReference type="ARBA" id="ARBA00004370"/>
    </source>
</evidence>
<feature type="compositionally biased region" description="Low complexity" evidence="5">
    <location>
        <begin position="222"/>
        <end position="239"/>
    </location>
</feature>
<dbReference type="InterPro" id="IPR029071">
    <property type="entry name" value="Ubiquitin-like_domsf"/>
</dbReference>
<feature type="region of interest" description="Disordered" evidence="5">
    <location>
        <begin position="572"/>
        <end position="630"/>
    </location>
</feature>
<dbReference type="Proteomes" id="UP001194746">
    <property type="component" value="Unassembled WGS sequence"/>
</dbReference>
<proteinExistence type="predicted"/>
<dbReference type="AlphaFoldDB" id="A0AAD4CG99"/>
<dbReference type="GO" id="GO:0030968">
    <property type="term" value="P:endoplasmic reticulum unfolded protein response"/>
    <property type="evidence" value="ECO:0007669"/>
    <property type="project" value="TreeGrafter"/>
</dbReference>
<evidence type="ECO:0000256" key="4">
    <source>
        <dbReference type="ARBA" id="ARBA00023136"/>
    </source>
</evidence>
<feature type="region of interest" description="Disordered" evidence="5">
    <location>
        <begin position="184"/>
        <end position="239"/>
    </location>
</feature>
<dbReference type="EMBL" id="VCAU01000086">
    <property type="protein sequence ID" value="KAF9885904.1"/>
    <property type="molecule type" value="Genomic_DNA"/>
</dbReference>
<reference evidence="7" key="2">
    <citation type="submission" date="2020-02" db="EMBL/GenBank/DDBJ databases">
        <authorList>
            <person name="Gilchrist C.L.M."/>
            <person name="Chooi Y.-H."/>
        </authorList>
    </citation>
    <scope>NUCLEOTIDE SEQUENCE</scope>
    <source>
        <strain evidence="7">MST-FP2251</strain>
    </source>
</reference>
<feature type="compositionally biased region" description="Low complexity" evidence="5">
    <location>
        <begin position="592"/>
        <end position="607"/>
    </location>
</feature>
<sequence>MTSNLTATDSTSPPTGSSRDNPGFTIHVLCPSLPPPNRFTFKDVPPSSTLAGLKARISQSLPNQPSPGNQRLIYCGKPLSNDGATLQSVLEPVNLSEYSMHLVLPPAPLPQGPADTRTLASVPPRGPMSTLPHQSTPHSRSVPPPYSPHGQGLRYRGPMAPAVPNESEIGLALRRNIETIRRQFEQQERGGSSLPERQDGTPTSLNHVGSQWRQEMPPSPATTTTTTTTTSHFTMSSSTSSIGHLQEDMRLRLHILRPQIALCEDQLNRGIAPPMDHIVRIRSQLFTLLDEQYRNPNAERDGTIESLLSRVFNVYTRADQLRVTQSRTSPNPLPNTMGSATGNNPQAQTPLYLLSSPNGYQALVSPGDADTFHTSLEALRAMHAAQVMPNTNPHQHAPPNANQDAMVNAVRQAVINQRGGNNEQMGLARNVRRVWLFVRLFFFCYMFSEPGSWSRVFLVAFAVLVALLSETSVPQQLYQMTVAPVQRHLEGLVHYAPDEAEHARPQGGNAAGTANRANEPAGTHDGLGGLVPGLRRTLRRIERSLALFVASLVPGVGERHVEVRNAAEAARIAERTREENEQQRRQEETEGNNASQNQATQTNTSTAHPEHPTAETQPNTIPTGDENPGR</sequence>
<evidence type="ECO:0000259" key="6">
    <source>
        <dbReference type="PROSITE" id="PS50053"/>
    </source>
</evidence>
<evidence type="ECO:0000313" key="7">
    <source>
        <dbReference type="EMBL" id="KAF9885904.1"/>
    </source>
</evidence>
<feature type="compositionally biased region" description="Low complexity" evidence="5">
    <location>
        <begin position="507"/>
        <end position="518"/>
    </location>
</feature>
<feature type="domain" description="Ubiquitin-like" evidence="6">
    <location>
        <begin position="26"/>
        <end position="88"/>
    </location>
</feature>
<dbReference type="InterPro" id="IPR000626">
    <property type="entry name" value="Ubiquitin-like_dom"/>
</dbReference>
<reference evidence="7" key="1">
    <citation type="journal article" date="2019" name="Beilstein J. Org. Chem.">
        <title>Nanangenines: drimane sesquiterpenoids as the dominant metabolite cohort of a novel Australian fungus, Aspergillus nanangensis.</title>
        <authorList>
            <person name="Lacey H.J."/>
            <person name="Gilchrist C.L.M."/>
            <person name="Crombie A."/>
            <person name="Kalaitzis J.A."/>
            <person name="Vuong D."/>
            <person name="Rutledge P.J."/>
            <person name="Turner P."/>
            <person name="Pitt J.I."/>
            <person name="Lacey E."/>
            <person name="Chooi Y.H."/>
            <person name="Piggott A.M."/>
        </authorList>
    </citation>
    <scope>NUCLEOTIDE SEQUENCE</scope>
    <source>
        <strain evidence="7">MST-FP2251</strain>
    </source>
</reference>
<feature type="region of interest" description="Disordered" evidence="5">
    <location>
        <begin position="108"/>
        <end position="162"/>
    </location>
</feature>
<evidence type="ECO:0000256" key="2">
    <source>
        <dbReference type="ARBA" id="ARBA00022692"/>
    </source>
</evidence>
<organism evidence="7 8">
    <name type="scientific">Aspergillus nanangensis</name>
    <dbReference type="NCBI Taxonomy" id="2582783"/>
    <lineage>
        <taxon>Eukaryota</taxon>
        <taxon>Fungi</taxon>
        <taxon>Dikarya</taxon>
        <taxon>Ascomycota</taxon>
        <taxon>Pezizomycotina</taxon>
        <taxon>Eurotiomycetes</taxon>
        <taxon>Eurotiomycetidae</taxon>
        <taxon>Eurotiales</taxon>
        <taxon>Aspergillaceae</taxon>
        <taxon>Aspergillus</taxon>
        <taxon>Aspergillus subgen. Circumdati</taxon>
    </lineage>
</organism>
<evidence type="ECO:0000256" key="3">
    <source>
        <dbReference type="ARBA" id="ARBA00022989"/>
    </source>
</evidence>
<gene>
    <name evidence="7" type="ORF">FE257_012194</name>
</gene>
<keyword evidence="3" id="KW-1133">Transmembrane helix</keyword>
<feature type="compositionally biased region" description="Basic and acidic residues" evidence="5">
    <location>
        <begin position="572"/>
        <end position="588"/>
    </location>
</feature>
<dbReference type="Gene3D" id="3.10.20.90">
    <property type="entry name" value="Phosphatidylinositol 3-kinase Catalytic Subunit, Chain A, domain 1"/>
    <property type="match status" value="1"/>
</dbReference>
<dbReference type="PROSITE" id="PS50053">
    <property type="entry name" value="UBIQUITIN_2"/>
    <property type="match status" value="1"/>
</dbReference>
<comment type="caution">
    <text evidence="7">The sequence shown here is derived from an EMBL/GenBank/DDBJ whole genome shotgun (WGS) entry which is preliminary data.</text>
</comment>
<dbReference type="GO" id="GO:0016020">
    <property type="term" value="C:membrane"/>
    <property type="evidence" value="ECO:0007669"/>
    <property type="project" value="UniProtKB-SubCell"/>
</dbReference>
<keyword evidence="4" id="KW-0472">Membrane</keyword>
<dbReference type="CDD" id="cd17039">
    <property type="entry name" value="Ubl_ubiquitin_like"/>
    <property type="match status" value="1"/>
</dbReference>
<feature type="region of interest" description="Disordered" evidence="5">
    <location>
        <begin position="502"/>
        <end position="530"/>
    </location>
</feature>
<protein>
    <recommendedName>
        <fullName evidence="6">Ubiquitin-like domain-containing protein</fullName>
    </recommendedName>
</protein>
<feature type="compositionally biased region" description="Polar residues" evidence="5">
    <location>
        <begin position="200"/>
        <end position="213"/>
    </location>
</feature>
<dbReference type="InterPro" id="IPR039751">
    <property type="entry name" value="HERPUD1/2"/>
</dbReference>
<dbReference type="PANTHER" id="PTHR12943">
    <property type="entry name" value="HOMOCYSTEINE-RESPONSIVE ENDOPLASMIC RETICULUM-RESIDENT UNIQUITIN-LIKE DOMAIN HERPUD PROTEIN FAMILY MEMBER"/>
    <property type="match status" value="1"/>
</dbReference>
<feature type="region of interest" description="Disordered" evidence="5">
    <location>
        <begin position="1"/>
        <end position="23"/>
    </location>
</feature>
<evidence type="ECO:0000256" key="5">
    <source>
        <dbReference type="SAM" id="MobiDB-lite"/>
    </source>
</evidence>
<accession>A0AAD4CG99</accession>
<name>A0AAD4CG99_ASPNN</name>
<comment type="subcellular location">
    <subcellularLocation>
        <location evidence="1">Membrane</location>
    </subcellularLocation>
</comment>
<keyword evidence="8" id="KW-1185">Reference proteome</keyword>
<dbReference type="SUPFAM" id="SSF54236">
    <property type="entry name" value="Ubiquitin-like"/>
    <property type="match status" value="1"/>
</dbReference>
<evidence type="ECO:0000313" key="8">
    <source>
        <dbReference type="Proteomes" id="UP001194746"/>
    </source>
</evidence>
<keyword evidence="2" id="KW-0812">Transmembrane</keyword>
<feature type="compositionally biased region" description="Polar residues" evidence="5">
    <location>
        <begin position="1"/>
        <end position="20"/>
    </location>
</feature>